<evidence type="ECO:0000313" key="10">
    <source>
        <dbReference type="Proteomes" id="UP001595476"/>
    </source>
</evidence>
<reference evidence="10" key="1">
    <citation type="journal article" date="2019" name="Int. J. Syst. Evol. Microbiol.">
        <title>The Global Catalogue of Microorganisms (GCM) 10K type strain sequencing project: providing services to taxonomists for standard genome sequencing and annotation.</title>
        <authorList>
            <consortium name="The Broad Institute Genomics Platform"/>
            <consortium name="The Broad Institute Genome Sequencing Center for Infectious Disease"/>
            <person name="Wu L."/>
            <person name="Ma J."/>
        </authorList>
    </citation>
    <scope>NUCLEOTIDE SEQUENCE [LARGE SCALE GENOMIC DNA]</scope>
    <source>
        <strain evidence="10">KCTC 52438</strain>
    </source>
</reference>
<name>A0ABV7H7M4_9GAMM</name>
<dbReference type="InterPro" id="IPR011856">
    <property type="entry name" value="tRNA_endonuc-like_dom_sf"/>
</dbReference>
<evidence type="ECO:0000256" key="3">
    <source>
        <dbReference type="ARBA" id="ARBA00022722"/>
    </source>
</evidence>
<dbReference type="SMART" id="SM00990">
    <property type="entry name" value="VRR_NUC"/>
    <property type="match status" value="1"/>
</dbReference>
<keyword evidence="3" id="KW-0540">Nuclease</keyword>
<evidence type="ECO:0000256" key="6">
    <source>
        <dbReference type="ARBA" id="ARBA00049244"/>
    </source>
</evidence>
<dbReference type="EMBL" id="JBHRSZ010000002">
    <property type="protein sequence ID" value="MFC3149913.1"/>
    <property type="molecule type" value="Genomic_DNA"/>
</dbReference>
<dbReference type="GO" id="GO:0004527">
    <property type="term" value="F:exonuclease activity"/>
    <property type="evidence" value="ECO:0007669"/>
    <property type="project" value="UniProtKB-KW"/>
</dbReference>
<dbReference type="Gene3D" id="3.40.1350.10">
    <property type="match status" value="1"/>
</dbReference>
<sequence length="712" mass="81819">MKQELPEKYYLDHFNEFLDYIQSVSGHLLDAVHRMFLETYKAMDESSQCLLVRLLNRNVAVIHQKTLKYDEIPNLPEVLQRLEAKGLIRVVSERDWPACLTYFTKDQLSNFLKAQQVSFKSSDKKQALVDVLVSNITFEQAESCGLFDGFWVKACEPEFSYLLFLFFGNVDSRLNQFSLRDLGVRKTQGQQVQAQARFQSIDDALTSFIYAQKLQLLKKPRDLDWIALAEEISQLPEPNGEQATLLHGRYTLKLARQLERLDETLALNLYQACSLPESEERSLRLLYKFGETEQVQARLEALIENPGSEHLLLFAEDFLARKFNQKRTSKLTDVLRAAKVISIDEMFRHNVEQGVCNYYRANGVNAYETENELWRALFGLTYWPELFESDNSLCNEFDVMPGCLKDGGFYSLHQLVIEQRSSIICDRDAYVQFLTKQAASHFGKPNGLFRWKSNLLSNLFSIIKDIDLDALDRFLIMMAKSFYELSDGFPDLTIVEEGRVRFEEVKAPGDSLRANQLVTLNKLKEAGFHSSVCRVEWITDPNQAYCVVDIETTGGTKETHRITEIGAVKVVSGEIVDRWQSLINPERHIPAFITNLTGISDEMVQNAPVFSEIADTFKAFLSGSIFVAHNVNFDYGFIKAEFARLEESFAMPKLCTVKEMRRFYPGYESYGLANLSKEFEIELNNHHRAMSDAEATAQLLRLVNQKRLKKQQ</sequence>
<dbReference type="InterPro" id="IPR036397">
    <property type="entry name" value="RNaseH_sf"/>
</dbReference>
<comment type="caution">
    <text evidence="9">The sequence shown here is derived from an EMBL/GenBank/DDBJ whole genome shotgun (WGS) entry which is preliminary data.</text>
</comment>
<proteinExistence type="predicted"/>
<evidence type="ECO:0000256" key="1">
    <source>
        <dbReference type="ARBA" id="ARBA00001946"/>
    </source>
</evidence>
<accession>A0ABV7H7M4</accession>
<comment type="catalytic activity">
    <reaction evidence="6">
        <text>DNA(n) + a 2'-deoxyribonucleoside 5'-triphosphate = DNA(n+1) + diphosphate</text>
        <dbReference type="Rhea" id="RHEA:22508"/>
        <dbReference type="Rhea" id="RHEA-COMP:17339"/>
        <dbReference type="Rhea" id="RHEA-COMP:17340"/>
        <dbReference type="ChEBI" id="CHEBI:33019"/>
        <dbReference type="ChEBI" id="CHEBI:61560"/>
        <dbReference type="ChEBI" id="CHEBI:173112"/>
        <dbReference type="EC" id="2.7.7.7"/>
    </reaction>
</comment>
<dbReference type="RefSeq" id="WP_386715747.1">
    <property type="nucleotide sequence ID" value="NZ_JBHRSZ010000002.1"/>
</dbReference>
<keyword evidence="10" id="KW-1185">Reference proteome</keyword>
<evidence type="ECO:0000259" key="7">
    <source>
        <dbReference type="SMART" id="SM00479"/>
    </source>
</evidence>
<comment type="cofactor">
    <cofactor evidence="1">
        <name>Mg(2+)</name>
        <dbReference type="ChEBI" id="CHEBI:18420"/>
    </cofactor>
</comment>
<dbReference type="SUPFAM" id="SSF53098">
    <property type="entry name" value="Ribonuclease H-like"/>
    <property type="match status" value="1"/>
</dbReference>
<dbReference type="EC" id="2.7.7.7" evidence="2"/>
<keyword evidence="5 9" id="KW-0269">Exonuclease</keyword>
<dbReference type="Pfam" id="PF00929">
    <property type="entry name" value="RNase_T"/>
    <property type="match status" value="1"/>
</dbReference>
<dbReference type="PANTHER" id="PTHR30231">
    <property type="entry name" value="DNA POLYMERASE III SUBUNIT EPSILON"/>
    <property type="match status" value="1"/>
</dbReference>
<dbReference type="NCBIfam" id="TIGR00573">
    <property type="entry name" value="dnaq"/>
    <property type="match status" value="1"/>
</dbReference>
<evidence type="ECO:0000256" key="4">
    <source>
        <dbReference type="ARBA" id="ARBA00022801"/>
    </source>
</evidence>
<evidence type="ECO:0000256" key="5">
    <source>
        <dbReference type="ARBA" id="ARBA00022839"/>
    </source>
</evidence>
<dbReference type="Pfam" id="PF08774">
    <property type="entry name" value="VRR_NUC"/>
    <property type="match status" value="1"/>
</dbReference>
<feature type="domain" description="Exonuclease" evidence="7">
    <location>
        <begin position="544"/>
        <end position="709"/>
    </location>
</feature>
<dbReference type="Gene3D" id="3.30.420.10">
    <property type="entry name" value="Ribonuclease H-like superfamily/Ribonuclease H"/>
    <property type="match status" value="1"/>
</dbReference>
<evidence type="ECO:0000256" key="2">
    <source>
        <dbReference type="ARBA" id="ARBA00012417"/>
    </source>
</evidence>
<dbReference type="Proteomes" id="UP001595476">
    <property type="component" value="Unassembled WGS sequence"/>
</dbReference>
<organism evidence="9 10">
    <name type="scientific">Litoribrevibacter euphylliae</name>
    <dbReference type="NCBI Taxonomy" id="1834034"/>
    <lineage>
        <taxon>Bacteria</taxon>
        <taxon>Pseudomonadati</taxon>
        <taxon>Pseudomonadota</taxon>
        <taxon>Gammaproteobacteria</taxon>
        <taxon>Oceanospirillales</taxon>
        <taxon>Oceanospirillaceae</taxon>
        <taxon>Litoribrevibacter</taxon>
    </lineage>
</organism>
<dbReference type="InterPro" id="IPR014883">
    <property type="entry name" value="VRR_NUC"/>
</dbReference>
<dbReference type="InterPro" id="IPR049125">
    <property type="entry name" value="FAN1-like_WH"/>
</dbReference>
<dbReference type="InterPro" id="IPR013520">
    <property type="entry name" value="Ribonucl_H"/>
</dbReference>
<feature type="domain" description="VRR-NUC" evidence="8">
    <location>
        <begin position="425"/>
        <end position="537"/>
    </location>
</feature>
<dbReference type="CDD" id="cd06127">
    <property type="entry name" value="DEDDh"/>
    <property type="match status" value="1"/>
</dbReference>
<dbReference type="Pfam" id="PF21315">
    <property type="entry name" value="FAN1_HTH"/>
    <property type="match status" value="1"/>
</dbReference>
<gene>
    <name evidence="9" type="ORF">ACFOEK_02620</name>
</gene>
<protein>
    <recommendedName>
        <fullName evidence="2">DNA-directed DNA polymerase</fullName>
        <ecNumber evidence="2">2.7.7.7</ecNumber>
    </recommendedName>
</protein>
<evidence type="ECO:0000259" key="8">
    <source>
        <dbReference type="SMART" id="SM00990"/>
    </source>
</evidence>
<dbReference type="PANTHER" id="PTHR30231:SF41">
    <property type="entry name" value="DNA POLYMERASE III SUBUNIT EPSILON"/>
    <property type="match status" value="1"/>
</dbReference>
<dbReference type="InterPro" id="IPR012337">
    <property type="entry name" value="RNaseH-like_sf"/>
</dbReference>
<evidence type="ECO:0000313" key="9">
    <source>
        <dbReference type="EMBL" id="MFC3149913.1"/>
    </source>
</evidence>
<dbReference type="InterPro" id="IPR006054">
    <property type="entry name" value="DnaQ"/>
</dbReference>
<dbReference type="SMART" id="SM00479">
    <property type="entry name" value="EXOIII"/>
    <property type="match status" value="1"/>
</dbReference>
<keyword evidence="4" id="KW-0378">Hydrolase</keyword>